<comment type="caution">
    <text evidence="1">The sequence shown here is derived from an EMBL/GenBank/DDBJ whole genome shotgun (WGS) entry which is preliminary data.</text>
</comment>
<sequence length="83" mass="9826">MCQRHTPKKLNSFAWRMRLNNSARSKKNNLKCAWRHQPSEEETATMWACWGQDRAFLFHTSCFLNTLIPTLRNTSSYLSHVHC</sequence>
<dbReference type="Proteomes" id="UP000815325">
    <property type="component" value="Unassembled WGS sequence"/>
</dbReference>
<protein>
    <recommendedName>
        <fullName evidence="3">Encoded protein</fullName>
    </recommendedName>
</protein>
<evidence type="ECO:0000313" key="2">
    <source>
        <dbReference type="Proteomes" id="UP000815325"/>
    </source>
</evidence>
<reference evidence="1" key="1">
    <citation type="submission" date="2017-08" db="EMBL/GenBank/DDBJ databases">
        <authorList>
            <person name="Polle J.E."/>
            <person name="Barry K."/>
            <person name="Cushman J."/>
            <person name="Schmutz J."/>
            <person name="Tran D."/>
            <person name="Hathwaick L.T."/>
            <person name="Yim W.C."/>
            <person name="Jenkins J."/>
            <person name="Mckie-Krisberg Z.M."/>
            <person name="Prochnik S."/>
            <person name="Lindquist E."/>
            <person name="Dockter R.B."/>
            <person name="Adam C."/>
            <person name="Molina H."/>
            <person name="Bunkerborg J."/>
            <person name="Jin E."/>
            <person name="Buchheim M."/>
            <person name="Magnuson J."/>
        </authorList>
    </citation>
    <scope>NUCLEOTIDE SEQUENCE</scope>
    <source>
        <strain evidence="1">CCAP 19/18</strain>
    </source>
</reference>
<accession>A0ABQ7H3Y1</accession>
<dbReference type="EMBL" id="MU069482">
    <property type="protein sequence ID" value="KAF5841567.1"/>
    <property type="molecule type" value="Genomic_DNA"/>
</dbReference>
<keyword evidence="2" id="KW-1185">Reference proteome</keyword>
<proteinExistence type="predicted"/>
<name>A0ABQ7H3Y1_DUNSA</name>
<evidence type="ECO:0008006" key="3">
    <source>
        <dbReference type="Google" id="ProtNLM"/>
    </source>
</evidence>
<gene>
    <name evidence="1" type="ORF">DUNSADRAFT_12265</name>
</gene>
<organism evidence="1 2">
    <name type="scientific">Dunaliella salina</name>
    <name type="common">Green alga</name>
    <name type="synonym">Protococcus salinus</name>
    <dbReference type="NCBI Taxonomy" id="3046"/>
    <lineage>
        <taxon>Eukaryota</taxon>
        <taxon>Viridiplantae</taxon>
        <taxon>Chlorophyta</taxon>
        <taxon>core chlorophytes</taxon>
        <taxon>Chlorophyceae</taxon>
        <taxon>CS clade</taxon>
        <taxon>Chlamydomonadales</taxon>
        <taxon>Dunaliellaceae</taxon>
        <taxon>Dunaliella</taxon>
    </lineage>
</organism>
<evidence type="ECO:0000313" key="1">
    <source>
        <dbReference type="EMBL" id="KAF5841567.1"/>
    </source>
</evidence>